<gene>
    <name evidence="2" type="ORF">GKO32_22570</name>
</gene>
<keyword evidence="1" id="KW-0472">Membrane</keyword>
<proteinExistence type="predicted"/>
<dbReference type="AlphaFoldDB" id="A0A6N7Z6T5"/>
<comment type="caution">
    <text evidence="2">The sequence shown here is derived from an EMBL/GenBank/DDBJ whole genome shotgun (WGS) entry which is preliminary data.</text>
</comment>
<accession>A0A6N7Z6T5</accession>
<feature type="transmembrane region" description="Helical" evidence="1">
    <location>
        <begin position="21"/>
        <end position="40"/>
    </location>
</feature>
<keyword evidence="1" id="KW-1133">Transmembrane helix</keyword>
<evidence type="ECO:0000256" key="1">
    <source>
        <dbReference type="SAM" id="Phobius"/>
    </source>
</evidence>
<feature type="transmembrane region" description="Helical" evidence="1">
    <location>
        <begin position="102"/>
        <end position="123"/>
    </location>
</feature>
<feature type="transmembrane region" description="Helical" evidence="1">
    <location>
        <begin position="129"/>
        <end position="147"/>
    </location>
</feature>
<keyword evidence="3" id="KW-1185">Reference proteome</keyword>
<keyword evidence="1" id="KW-0812">Transmembrane</keyword>
<protein>
    <submittedName>
        <fullName evidence="2">Uncharacterized protein</fullName>
    </submittedName>
</protein>
<feature type="transmembrane region" description="Helical" evidence="1">
    <location>
        <begin position="70"/>
        <end position="90"/>
    </location>
</feature>
<sequence>MVSTPEAPEPANPPKAVQVSFWLWVASGIVFLAGYVILFLNRNQLVAQIIKTTTDPAATPDRIRSGATQALVIALVGAVCLTALTLLFAWKARQGTRSARTVLVVLTVISLLAQIGLGLGSLITLLGTLVGLVALLLMFLPKSTTYFPKVSRRAL</sequence>
<organism evidence="2 3">
    <name type="scientific">Amycolatopsis pithecellobii</name>
    <dbReference type="NCBI Taxonomy" id="664692"/>
    <lineage>
        <taxon>Bacteria</taxon>
        <taxon>Bacillati</taxon>
        <taxon>Actinomycetota</taxon>
        <taxon>Actinomycetes</taxon>
        <taxon>Pseudonocardiales</taxon>
        <taxon>Pseudonocardiaceae</taxon>
        <taxon>Amycolatopsis</taxon>
    </lineage>
</organism>
<dbReference type="EMBL" id="WMBA01000038">
    <property type="protein sequence ID" value="MTD56731.1"/>
    <property type="molecule type" value="Genomic_DNA"/>
</dbReference>
<reference evidence="2 3" key="1">
    <citation type="submission" date="2019-11" db="EMBL/GenBank/DDBJ databases">
        <title>Draft genome of Amycolatopsis RM579.</title>
        <authorList>
            <person name="Duangmal K."/>
            <person name="Mingma R."/>
        </authorList>
    </citation>
    <scope>NUCLEOTIDE SEQUENCE [LARGE SCALE GENOMIC DNA]</scope>
    <source>
        <strain evidence="2 3">RM579</strain>
    </source>
</reference>
<evidence type="ECO:0000313" key="3">
    <source>
        <dbReference type="Proteomes" id="UP000440096"/>
    </source>
</evidence>
<dbReference type="Proteomes" id="UP000440096">
    <property type="component" value="Unassembled WGS sequence"/>
</dbReference>
<name>A0A6N7Z6T5_9PSEU</name>
<evidence type="ECO:0000313" key="2">
    <source>
        <dbReference type="EMBL" id="MTD56731.1"/>
    </source>
</evidence>